<keyword evidence="5 7" id="KW-0472">Membrane</keyword>
<evidence type="ECO:0000256" key="2">
    <source>
        <dbReference type="ARBA" id="ARBA00022448"/>
    </source>
</evidence>
<evidence type="ECO:0000256" key="7">
    <source>
        <dbReference type="PROSITE-ProRule" id="PRU01360"/>
    </source>
</evidence>
<feature type="domain" description="TonB-dependent receptor plug" evidence="9">
    <location>
        <begin position="129"/>
        <end position="243"/>
    </location>
</feature>
<reference evidence="10 11" key="1">
    <citation type="submission" date="2013-12" db="EMBL/GenBank/DDBJ databases">
        <authorList>
            <consortium name="DOE Joint Genome Institute"/>
            <person name="Eisen J."/>
            <person name="Huntemann M."/>
            <person name="Han J."/>
            <person name="Chen A."/>
            <person name="Kyrpides N."/>
            <person name="Mavromatis K."/>
            <person name="Markowitz V."/>
            <person name="Palaniappan K."/>
            <person name="Ivanova N."/>
            <person name="Schaumberg A."/>
            <person name="Pati A."/>
            <person name="Liolios K."/>
            <person name="Nordberg H.P."/>
            <person name="Cantor M.N."/>
            <person name="Hua S.X."/>
            <person name="Woyke T."/>
        </authorList>
    </citation>
    <scope>NUCLEOTIDE SEQUENCE [LARGE SCALE GENOMIC DNA]</scope>
    <source>
        <strain evidence="11">DSM 19437</strain>
    </source>
</reference>
<dbReference type="RefSeq" id="WP_008586618.1">
    <property type="nucleotide sequence ID" value="NZ_CP007035.1"/>
</dbReference>
<evidence type="ECO:0000256" key="8">
    <source>
        <dbReference type="SAM" id="SignalP"/>
    </source>
</evidence>
<proteinExistence type="inferred from homology"/>
<dbReference type="AlphaFoldDB" id="W0EYZ4"/>
<dbReference type="SUPFAM" id="SSF56935">
    <property type="entry name" value="Porins"/>
    <property type="match status" value="1"/>
</dbReference>
<accession>W0EYZ4</accession>
<keyword evidence="10" id="KW-0675">Receptor</keyword>
<dbReference type="EMBL" id="CP007035">
    <property type="protein sequence ID" value="AHF16035.1"/>
    <property type="molecule type" value="Genomic_DNA"/>
</dbReference>
<evidence type="ECO:0000256" key="3">
    <source>
        <dbReference type="ARBA" id="ARBA00022452"/>
    </source>
</evidence>
<dbReference type="eggNOG" id="COG4206">
    <property type="taxonomic scope" value="Bacteria"/>
</dbReference>
<protein>
    <submittedName>
        <fullName evidence="10">TonB-denpendent receptor</fullName>
    </submittedName>
</protein>
<keyword evidence="11" id="KW-1185">Reference proteome</keyword>
<evidence type="ECO:0000256" key="1">
    <source>
        <dbReference type="ARBA" id="ARBA00004571"/>
    </source>
</evidence>
<dbReference type="InterPro" id="IPR023996">
    <property type="entry name" value="TonB-dep_OMP_SusC/RagA"/>
</dbReference>
<evidence type="ECO:0000313" key="11">
    <source>
        <dbReference type="Proteomes" id="UP000003586"/>
    </source>
</evidence>
<sequence length="1015" mass="109740">MKKNCSIKAFLLKVFCSAVVIIAGLFLQTATAQSTLREVKGRVTDETGSPVRGASVIISGASKGTQTDPNGQFTLTAVAANASLVVSHKGFISDSVMVKNNKPLVLVLRQDIQNLNDVVVVGYGTQRKIASTGSIASVKAADITQTPVVNVAQGLAARVSGVQITQNNAAPGGNISVRIRGTNSINGSSEPLYIVDGIQISNGGGVTDVSPLSTINPNDIESVEILKDASAAAIYGARGANGVVLITTKRGKKGATRIQFDTYYGSQRITKKLKMMNAAQFAQLENDIYNTAIYPDPQSLGQGTDWQDIIYRKAPIQNYQVSVSGGSEKTNFSLSGNYFDQDGIIIGSSFKRYSLRATIDHTINEHFKTGTSILTSYTINNNIPTGINSIDGPLVKSGIVGATLGAPPTLVPYREDGSEWPFSDQFNSRYREISNPVGLTQILDQNTIKRTLANVYLEAKANKDLSYRGTFNADIGGTLNDYYSPLSIVGQAERNVNSGSAAKGNSNSLNWLHESILTYNKTFGDHSLKFTGVYALQHINNNSNSISASGFPNDATTDESVGLATNRTVSSYRSKEVLNSWMGRINYGYANKYFVDVTARYDGASKFGENHKWGFFPAVAGAWRIIEEPFLKNSTWLSDLKLRASYGLTGNAAAISPYQSLALIGGGSNYIFDHVYTIGLSPTGIPNPDLRWEKSTQTNVGIDVGILNNRINLVADYYDKTTKDLLFVKSLPLSSGYTAVTGNFASIQNRGIEFSVNAKILTGAFRWNANANFTRNRNKLLALADGVQEYVLNPYSVLQVGQPLGIFKTYVFNGIYQTGETVLPGSGSRIGGVKVADLNNDGQITGADQKITGNANPKFIFGFSSDLSYKNFDLSFFLSGVQGNKIFNLSRYTFENPLGGRNVVEGAVNRWSPTNPNNEYASGYQGGRLPVSDRFVEEGSYLRLKNITLGYRLPPIKGISSVRVYVSGNNLLTLTKYSGYDPEVNSFGGSNTLIGIDNLVYPMSRSFLAGLQVTF</sequence>
<dbReference type="KEGG" id="nso:NIASO_14485"/>
<comment type="similarity">
    <text evidence="7">Belongs to the TonB-dependent receptor family.</text>
</comment>
<dbReference type="Gene3D" id="2.60.40.1120">
    <property type="entry name" value="Carboxypeptidase-like, regulatory domain"/>
    <property type="match status" value="1"/>
</dbReference>
<keyword evidence="8" id="KW-0732">Signal</keyword>
<evidence type="ECO:0000256" key="6">
    <source>
        <dbReference type="ARBA" id="ARBA00023237"/>
    </source>
</evidence>
<dbReference type="Pfam" id="PF07715">
    <property type="entry name" value="Plug"/>
    <property type="match status" value="1"/>
</dbReference>
<dbReference type="OrthoDB" id="9768177at2"/>
<organism evidence="10 11">
    <name type="scientific">Niabella soli DSM 19437</name>
    <dbReference type="NCBI Taxonomy" id="929713"/>
    <lineage>
        <taxon>Bacteria</taxon>
        <taxon>Pseudomonadati</taxon>
        <taxon>Bacteroidota</taxon>
        <taxon>Chitinophagia</taxon>
        <taxon>Chitinophagales</taxon>
        <taxon>Chitinophagaceae</taxon>
        <taxon>Niabella</taxon>
    </lineage>
</organism>
<dbReference type="InterPro" id="IPR039426">
    <property type="entry name" value="TonB-dep_rcpt-like"/>
</dbReference>
<dbReference type="FunFam" id="2.170.130.10:FF:000008">
    <property type="entry name" value="SusC/RagA family TonB-linked outer membrane protein"/>
    <property type="match status" value="1"/>
</dbReference>
<dbReference type="Gene3D" id="2.40.170.20">
    <property type="entry name" value="TonB-dependent receptor, beta-barrel domain"/>
    <property type="match status" value="1"/>
</dbReference>
<dbReference type="SUPFAM" id="SSF49464">
    <property type="entry name" value="Carboxypeptidase regulatory domain-like"/>
    <property type="match status" value="1"/>
</dbReference>
<dbReference type="NCBIfam" id="TIGR04057">
    <property type="entry name" value="SusC_RagA_signa"/>
    <property type="match status" value="1"/>
</dbReference>
<keyword evidence="3 7" id="KW-1134">Transmembrane beta strand</keyword>
<evidence type="ECO:0000256" key="4">
    <source>
        <dbReference type="ARBA" id="ARBA00022692"/>
    </source>
</evidence>
<dbReference type="GO" id="GO:0009279">
    <property type="term" value="C:cell outer membrane"/>
    <property type="evidence" value="ECO:0007669"/>
    <property type="project" value="UniProtKB-SubCell"/>
</dbReference>
<dbReference type="InterPro" id="IPR037066">
    <property type="entry name" value="Plug_dom_sf"/>
</dbReference>
<dbReference type="Gene3D" id="2.170.130.10">
    <property type="entry name" value="TonB-dependent receptor, plug domain"/>
    <property type="match status" value="1"/>
</dbReference>
<name>W0EYZ4_9BACT</name>
<comment type="subcellular location">
    <subcellularLocation>
        <location evidence="1 7">Cell outer membrane</location>
        <topology evidence="1 7">Multi-pass membrane protein</topology>
    </subcellularLocation>
</comment>
<dbReference type="NCBIfam" id="TIGR04056">
    <property type="entry name" value="OMP_RagA_SusC"/>
    <property type="match status" value="1"/>
</dbReference>
<feature type="signal peptide" evidence="8">
    <location>
        <begin position="1"/>
        <end position="32"/>
    </location>
</feature>
<dbReference type="InterPro" id="IPR023997">
    <property type="entry name" value="TonB-dep_OMP_SusC/RagA_CS"/>
</dbReference>
<gene>
    <name evidence="10" type="ORF">NIASO_14485</name>
</gene>
<dbReference type="HOGENOM" id="CLU_004317_0_2_10"/>
<keyword evidence="6 7" id="KW-0998">Cell outer membrane</keyword>
<evidence type="ECO:0000256" key="5">
    <source>
        <dbReference type="ARBA" id="ARBA00023136"/>
    </source>
</evidence>
<dbReference type="Proteomes" id="UP000003586">
    <property type="component" value="Chromosome"/>
</dbReference>
<feature type="chain" id="PRO_5004787836" evidence="8">
    <location>
        <begin position="33"/>
        <end position="1015"/>
    </location>
</feature>
<evidence type="ECO:0000259" key="9">
    <source>
        <dbReference type="Pfam" id="PF07715"/>
    </source>
</evidence>
<dbReference type="STRING" id="929713.NIASO_14485"/>
<dbReference type="InterPro" id="IPR012910">
    <property type="entry name" value="Plug_dom"/>
</dbReference>
<dbReference type="Pfam" id="PF13715">
    <property type="entry name" value="CarbopepD_reg_2"/>
    <property type="match status" value="1"/>
</dbReference>
<evidence type="ECO:0000313" key="10">
    <source>
        <dbReference type="EMBL" id="AHF16035.1"/>
    </source>
</evidence>
<dbReference type="PROSITE" id="PS52016">
    <property type="entry name" value="TONB_DEPENDENT_REC_3"/>
    <property type="match status" value="1"/>
</dbReference>
<dbReference type="InterPro" id="IPR008969">
    <property type="entry name" value="CarboxyPept-like_regulatory"/>
</dbReference>
<keyword evidence="4 7" id="KW-0812">Transmembrane</keyword>
<dbReference type="InterPro" id="IPR036942">
    <property type="entry name" value="Beta-barrel_TonB_sf"/>
</dbReference>
<keyword evidence="2 7" id="KW-0813">Transport</keyword>